<evidence type="ECO:0000256" key="2">
    <source>
        <dbReference type="SAM" id="MobiDB-lite"/>
    </source>
</evidence>
<dbReference type="Proteomes" id="UP001141806">
    <property type="component" value="Unassembled WGS sequence"/>
</dbReference>
<keyword evidence="4" id="KW-1185">Reference proteome</keyword>
<dbReference type="GO" id="GO:0005768">
    <property type="term" value="C:endosome"/>
    <property type="evidence" value="ECO:0007669"/>
    <property type="project" value="TreeGrafter"/>
</dbReference>
<feature type="region of interest" description="Disordered" evidence="2">
    <location>
        <begin position="47"/>
        <end position="74"/>
    </location>
</feature>
<feature type="compositionally biased region" description="Low complexity" evidence="2">
    <location>
        <begin position="339"/>
        <end position="355"/>
    </location>
</feature>
<organism evidence="3 4">
    <name type="scientific">Protea cynaroides</name>
    <dbReference type="NCBI Taxonomy" id="273540"/>
    <lineage>
        <taxon>Eukaryota</taxon>
        <taxon>Viridiplantae</taxon>
        <taxon>Streptophyta</taxon>
        <taxon>Embryophyta</taxon>
        <taxon>Tracheophyta</taxon>
        <taxon>Spermatophyta</taxon>
        <taxon>Magnoliopsida</taxon>
        <taxon>Proteales</taxon>
        <taxon>Proteaceae</taxon>
        <taxon>Protea</taxon>
    </lineage>
</organism>
<protein>
    <recommendedName>
        <fullName evidence="5">UV radiation resistance-associated gene protein</fullName>
    </recommendedName>
</protein>
<feature type="compositionally biased region" description="Basic residues" evidence="2">
    <location>
        <begin position="51"/>
        <end position="64"/>
    </location>
</feature>
<name>A0A9Q0QR15_9MAGN</name>
<dbReference type="EMBL" id="JAMYWD010000006">
    <property type="protein sequence ID" value="KAJ4968534.1"/>
    <property type="molecule type" value="Genomic_DNA"/>
</dbReference>
<dbReference type="PANTHER" id="PTHR15157:SF24">
    <property type="entry name" value="VACUOLAR PROTEIN SORTING 38"/>
    <property type="match status" value="1"/>
</dbReference>
<feature type="coiled-coil region" evidence="1">
    <location>
        <begin position="191"/>
        <end position="239"/>
    </location>
</feature>
<dbReference type="PANTHER" id="PTHR15157">
    <property type="entry name" value="UV RADIATION RESISTANCE-ASSOCIATED GENE PROTEIN"/>
    <property type="match status" value="1"/>
</dbReference>
<evidence type="ECO:0000313" key="3">
    <source>
        <dbReference type="EMBL" id="KAJ4968534.1"/>
    </source>
</evidence>
<evidence type="ECO:0000256" key="1">
    <source>
        <dbReference type="SAM" id="Coils"/>
    </source>
</evidence>
<dbReference type="GO" id="GO:0000149">
    <property type="term" value="F:SNARE binding"/>
    <property type="evidence" value="ECO:0007669"/>
    <property type="project" value="TreeGrafter"/>
</dbReference>
<dbReference type="AlphaFoldDB" id="A0A9Q0QR15"/>
<accession>A0A9Q0QR15</accession>
<evidence type="ECO:0000313" key="4">
    <source>
        <dbReference type="Proteomes" id="UP001141806"/>
    </source>
</evidence>
<evidence type="ECO:0008006" key="5">
    <source>
        <dbReference type="Google" id="ProtNLM"/>
    </source>
</evidence>
<keyword evidence="1" id="KW-0175">Coiled coil</keyword>
<gene>
    <name evidence="3" type="ORF">NE237_015235</name>
</gene>
<dbReference type="GO" id="GO:0035493">
    <property type="term" value="P:SNARE complex assembly"/>
    <property type="evidence" value="ECO:0007669"/>
    <property type="project" value="TreeGrafter"/>
</dbReference>
<reference evidence="3" key="1">
    <citation type="journal article" date="2023" name="Plant J.">
        <title>The genome of the king protea, Protea cynaroides.</title>
        <authorList>
            <person name="Chang J."/>
            <person name="Duong T.A."/>
            <person name="Schoeman C."/>
            <person name="Ma X."/>
            <person name="Roodt D."/>
            <person name="Barker N."/>
            <person name="Li Z."/>
            <person name="Van de Peer Y."/>
            <person name="Mizrachi E."/>
        </authorList>
    </citation>
    <scope>NUCLEOTIDE SEQUENCE</scope>
    <source>
        <tissue evidence="3">Young leaves</tissue>
    </source>
</reference>
<comment type="caution">
    <text evidence="3">The sequence shown here is derived from an EMBL/GenBank/DDBJ whole genome shotgun (WGS) entry which is preliminary data.</text>
</comment>
<dbReference type="OrthoDB" id="72772at2759"/>
<proteinExistence type="predicted"/>
<dbReference type="GO" id="GO:0000323">
    <property type="term" value="C:lytic vacuole"/>
    <property type="evidence" value="ECO:0007669"/>
    <property type="project" value="TreeGrafter"/>
</dbReference>
<sequence length="514" mass="56515">MGVLLGTRTDGQGGVTSVQTDGQGVLLVCRQTGRGVLLVCELGTKGQGDFKRKKKGRPSKKKTPKTSPQMEKRRRDLGYGLFGGQKEVWPGRHGLAVERGRYGLGDGQKGGWPGRRTEGGMARRLAQEDAAAAGRLAQEDAVAAEKVRSHFVALLFMGSEKSLSSEAKVVDSSEDLKIIQWEDLEQELARLWSLSSALNKAKEKKSSLEQKLQSLIQLRAESLSRSNELEDRRQKLEARKLVMDNLLARSKLVAEDVKKREERLGVEITTLQVAGKALSIASMQLQEAKRLLAGERGLVHLKDLKRMLRKRQQYMIEQVSSLYPVKASIELTHGEKLDSSSNGSRSVKSGDSSGSKPLNPGPLTILGLQLTALPLKKASFFSDKKGVQKYATALGYVAHDVSLIASYLDVPLRYPLLFGGSRSYVNDYVSSVDPMPSDTTSSSLLATSSKPTEFPLFLEGQDITRAAYAIFLLNKDVEQLLNFIGVNSFGPRHVLANLNELLRTIQSPYYIDNV</sequence>
<feature type="region of interest" description="Disordered" evidence="2">
    <location>
        <begin position="334"/>
        <end position="360"/>
    </location>
</feature>